<dbReference type="Gene3D" id="2.120.10.30">
    <property type="entry name" value="TolB, C-terminal domain"/>
    <property type="match status" value="2"/>
</dbReference>
<protein>
    <submittedName>
        <fullName evidence="3">Phytase</fullName>
    </submittedName>
</protein>
<dbReference type="InterPro" id="IPR011042">
    <property type="entry name" value="6-blade_b-propeller_TolB-like"/>
</dbReference>
<name>A0ABV7FMM3_9GAMM</name>
<keyword evidence="4" id="KW-1185">Reference proteome</keyword>
<dbReference type="PROSITE" id="PS51257">
    <property type="entry name" value="PROKAR_LIPOPROTEIN"/>
    <property type="match status" value="1"/>
</dbReference>
<feature type="domain" description="BPP" evidence="2">
    <location>
        <begin position="20"/>
        <end position="314"/>
    </location>
</feature>
<reference evidence="4" key="1">
    <citation type="journal article" date="2019" name="Int. J. Syst. Evol. Microbiol.">
        <title>The Global Catalogue of Microorganisms (GCM) 10K type strain sequencing project: providing services to taxonomists for standard genome sequencing and annotation.</title>
        <authorList>
            <consortium name="The Broad Institute Genomics Platform"/>
            <consortium name="The Broad Institute Genome Sequencing Center for Infectious Disease"/>
            <person name="Wu L."/>
            <person name="Ma J."/>
        </authorList>
    </citation>
    <scope>NUCLEOTIDE SEQUENCE [LARGE SCALE GENOMIC DNA]</scope>
    <source>
        <strain evidence="4">KCTC 52237</strain>
    </source>
</reference>
<gene>
    <name evidence="3" type="ORF">ACFODX_16370</name>
</gene>
<comment type="caution">
    <text evidence="3">The sequence shown here is derived from an EMBL/GenBank/DDBJ whole genome shotgun (WGS) entry which is preliminary data.</text>
</comment>
<accession>A0ABV7FMM3</accession>
<feature type="chain" id="PRO_5046516235" evidence="1">
    <location>
        <begin position="28"/>
        <end position="664"/>
    </location>
</feature>
<feature type="domain" description="BPP" evidence="2">
    <location>
        <begin position="317"/>
        <end position="660"/>
    </location>
</feature>
<dbReference type="RefSeq" id="WP_378121144.1">
    <property type="nucleotide sequence ID" value="NZ_JBHRTF010000015.1"/>
</dbReference>
<feature type="signal peptide" evidence="1">
    <location>
        <begin position="1"/>
        <end position="27"/>
    </location>
</feature>
<dbReference type="EMBL" id="JBHRTF010000015">
    <property type="protein sequence ID" value="MFC3117144.1"/>
    <property type="molecule type" value="Genomic_DNA"/>
</dbReference>
<evidence type="ECO:0000313" key="3">
    <source>
        <dbReference type="EMBL" id="MFC3117144.1"/>
    </source>
</evidence>
<dbReference type="SUPFAM" id="SSF50956">
    <property type="entry name" value="Thermostable phytase (3-phytase)"/>
    <property type="match status" value="2"/>
</dbReference>
<evidence type="ECO:0000313" key="4">
    <source>
        <dbReference type="Proteomes" id="UP001595555"/>
    </source>
</evidence>
<sequence length="664" mass="71900">MNKNVFCRGAAAVSLGLLFTACASVQAEVIKPLAFAAELVAPLPLQKNQQPGYLTLGDQQIHWRDDKGALLAQLNQSAELLDWRYPVTITARGKSESVLIAATVFLPEQQPGLVMLNTASGELRELLRVPIPGFKIENICLSHAGGEHLSLYLIDERGSAEHWLVVDAQGKADAKLLRRVPIAPNSKACAVDDAQDLLFIAEEGVGIWAQGASEESSPGRVVVDMQQPFGKLSGSVESLAVIPQGLVAAIAEQKQLAVYKTAGAQFSAQPLVDLPQTDEPEVIKAVYHADKKMVAVAVNDEKTGNHLLQLPWSVAAQKSPAHPIVSVTADVQTEPMLRFGDAADDPAIWVNKKRPHKSLVLGTNKQQGLFVYDLQGREVQHFNTGRLNNVDVRYGVRLGKKIVDIAVATNRDDNSLSIYTIDPRSGKLTFSGSVATDMKEIYGFCLYQSPVKNAQGEAALYAIPNDKSGEFQQIQLRTTQDVVQKNTVSQTNKVQWQGELKRRFFVESQPEGCVADDNNQRLFVGEEDVALWTIGAEPDAGTSVEKILGAGDLLVADIEGIGVYAGKTESYLVVSSQGNNSFVVMDATAPYSLRGIVRIALDAGKNIDGVSETDGLEVTSSNLGGLFAEGMLVVQDGHKVMPEAPQNFKYVSWEKIRRALNLAP</sequence>
<evidence type="ECO:0000259" key="2">
    <source>
        <dbReference type="PROSITE" id="PS51662"/>
    </source>
</evidence>
<dbReference type="Proteomes" id="UP001595555">
    <property type="component" value="Unassembled WGS sequence"/>
</dbReference>
<proteinExistence type="predicted"/>
<evidence type="ECO:0000256" key="1">
    <source>
        <dbReference type="SAM" id="SignalP"/>
    </source>
</evidence>
<dbReference type="Pfam" id="PF02333">
    <property type="entry name" value="Phytase"/>
    <property type="match status" value="1"/>
</dbReference>
<dbReference type="PROSITE" id="PS51662">
    <property type="entry name" value="BP_PHYTASE"/>
    <property type="match status" value="2"/>
</dbReference>
<keyword evidence="1" id="KW-0732">Signal</keyword>
<dbReference type="InterPro" id="IPR003431">
    <property type="entry name" value="B-propeller_Phytase"/>
</dbReference>
<organism evidence="3 4">
    <name type="scientific">Cellvibrio fontiphilus</name>
    <dbReference type="NCBI Taxonomy" id="1815559"/>
    <lineage>
        <taxon>Bacteria</taxon>
        <taxon>Pseudomonadati</taxon>
        <taxon>Pseudomonadota</taxon>
        <taxon>Gammaproteobacteria</taxon>
        <taxon>Cellvibrionales</taxon>
        <taxon>Cellvibrionaceae</taxon>
        <taxon>Cellvibrio</taxon>
    </lineage>
</organism>